<proteinExistence type="predicted"/>
<keyword evidence="2" id="KW-1185">Reference proteome</keyword>
<reference evidence="1 2" key="1">
    <citation type="submission" date="2019-05" db="EMBL/GenBank/DDBJ databases">
        <authorList>
            <consortium name="Science for Life Laboratories"/>
        </authorList>
    </citation>
    <scope>NUCLEOTIDE SEQUENCE [LARGE SCALE GENOMIC DNA]</scope>
    <source>
        <strain evidence="1">Soil9</strain>
    </source>
</reference>
<dbReference type="EMBL" id="LR593886">
    <property type="protein sequence ID" value="VTR96457.1"/>
    <property type="molecule type" value="Genomic_DNA"/>
</dbReference>
<organism evidence="1 2">
    <name type="scientific">Gemmata massiliana</name>
    <dbReference type="NCBI Taxonomy" id="1210884"/>
    <lineage>
        <taxon>Bacteria</taxon>
        <taxon>Pseudomonadati</taxon>
        <taxon>Planctomycetota</taxon>
        <taxon>Planctomycetia</taxon>
        <taxon>Gemmatales</taxon>
        <taxon>Gemmataceae</taxon>
        <taxon>Gemmata</taxon>
    </lineage>
</organism>
<dbReference type="Proteomes" id="UP000464178">
    <property type="component" value="Chromosome"/>
</dbReference>
<protein>
    <recommendedName>
        <fullName evidence="3">SMI1/KNR4 family protein</fullName>
    </recommendedName>
</protein>
<evidence type="ECO:0000313" key="1">
    <source>
        <dbReference type="EMBL" id="VTR96457.1"/>
    </source>
</evidence>
<dbReference type="KEGG" id="gms:SOIL9_12570"/>
<accession>A0A6P2D6A8</accession>
<name>A0A6P2D6A8_9BACT</name>
<evidence type="ECO:0000313" key="2">
    <source>
        <dbReference type="Proteomes" id="UP000464178"/>
    </source>
</evidence>
<gene>
    <name evidence="1" type="ORF">SOIL9_12570</name>
</gene>
<evidence type="ECO:0008006" key="3">
    <source>
        <dbReference type="Google" id="ProtNLM"/>
    </source>
</evidence>
<sequence>MSEGEWESCDNPGSMLKCLVSSMSNRKLRLFGVACCRRVEGLIDVHPLGVQMPGRQEDYRRAIVVAERFADGAATEKERNDAYWRADDSFFQNEFFADPFVDVVAQTEKRFGEVWAKVLEIVNDPQAVTNELQAQTALIREIFGNPHRRGAIPPEWCTNTVLTLAQQVYESRDFSAMPILADALQDAGCDNIDILDHCRGSGPHVRGCWVVDLILGKE</sequence>
<dbReference type="AlphaFoldDB" id="A0A6P2D6A8"/>